<reference evidence="1" key="1">
    <citation type="submission" date="2020-01" db="EMBL/GenBank/DDBJ databases">
        <authorList>
            <person name="Mishra B."/>
        </authorList>
    </citation>
    <scope>NUCLEOTIDE SEQUENCE [LARGE SCALE GENOMIC DNA]</scope>
</reference>
<gene>
    <name evidence="1" type="ORF">MERR_LOCUS30653</name>
</gene>
<protein>
    <submittedName>
        <fullName evidence="1">Uncharacterized protein</fullName>
    </submittedName>
</protein>
<dbReference type="EMBL" id="CACVBM020001277">
    <property type="protein sequence ID" value="CAA7043418.1"/>
    <property type="molecule type" value="Genomic_DNA"/>
</dbReference>
<dbReference type="AlphaFoldDB" id="A0A6D2JVR6"/>
<evidence type="ECO:0000313" key="1">
    <source>
        <dbReference type="EMBL" id="CAA7043418.1"/>
    </source>
</evidence>
<dbReference type="Proteomes" id="UP000467841">
    <property type="component" value="Unassembled WGS sequence"/>
</dbReference>
<sequence length="142" mass="16023">MTHVIPIPLNAHPIGRLPPSMWCSRAIGYNPSYPLRCWVLLSDWSALDPIRFCISPIASHPLLKLLLSLSSWCCILIRPSQFRLHLSPQCLRLIGLDDSCLMSSWVSLPDSIRSSWSLSTPSLLFSSWCRCPIGLACFVFIR</sequence>
<evidence type="ECO:0000313" key="2">
    <source>
        <dbReference type="Proteomes" id="UP000467841"/>
    </source>
</evidence>
<accession>A0A6D2JVR6</accession>
<keyword evidence="2" id="KW-1185">Reference proteome</keyword>
<comment type="caution">
    <text evidence="1">The sequence shown here is derived from an EMBL/GenBank/DDBJ whole genome shotgun (WGS) entry which is preliminary data.</text>
</comment>
<organism evidence="1 2">
    <name type="scientific">Microthlaspi erraticum</name>
    <dbReference type="NCBI Taxonomy" id="1685480"/>
    <lineage>
        <taxon>Eukaryota</taxon>
        <taxon>Viridiplantae</taxon>
        <taxon>Streptophyta</taxon>
        <taxon>Embryophyta</taxon>
        <taxon>Tracheophyta</taxon>
        <taxon>Spermatophyta</taxon>
        <taxon>Magnoliopsida</taxon>
        <taxon>eudicotyledons</taxon>
        <taxon>Gunneridae</taxon>
        <taxon>Pentapetalae</taxon>
        <taxon>rosids</taxon>
        <taxon>malvids</taxon>
        <taxon>Brassicales</taxon>
        <taxon>Brassicaceae</taxon>
        <taxon>Coluteocarpeae</taxon>
        <taxon>Microthlaspi</taxon>
    </lineage>
</organism>
<proteinExistence type="predicted"/>
<name>A0A6D2JVR6_9BRAS</name>